<organism evidence="2 3">
    <name type="scientific">Morganella psychrotolerans</name>
    <dbReference type="NCBI Taxonomy" id="368603"/>
    <lineage>
        <taxon>Bacteria</taxon>
        <taxon>Pseudomonadati</taxon>
        <taxon>Pseudomonadota</taxon>
        <taxon>Gammaproteobacteria</taxon>
        <taxon>Enterobacterales</taxon>
        <taxon>Morganellaceae</taxon>
        <taxon>Morganella</taxon>
    </lineage>
</organism>
<evidence type="ECO:0000256" key="1">
    <source>
        <dbReference type="SAM" id="Phobius"/>
    </source>
</evidence>
<dbReference type="AlphaFoldDB" id="A0A5M9R552"/>
<dbReference type="Proteomes" id="UP000322181">
    <property type="component" value="Unassembled WGS sequence"/>
</dbReference>
<accession>A0A5M9R552</accession>
<keyword evidence="1" id="KW-0472">Membrane</keyword>
<keyword evidence="1" id="KW-1133">Transmembrane helix</keyword>
<dbReference type="EMBL" id="VXKB01000002">
    <property type="protein sequence ID" value="KAA8715419.1"/>
    <property type="molecule type" value="Genomic_DNA"/>
</dbReference>
<name>A0A5M9R552_9GAMM</name>
<evidence type="ECO:0000313" key="2">
    <source>
        <dbReference type="EMBL" id="KAA8715419.1"/>
    </source>
</evidence>
<comment type="caution">
    <text evidence="2">The sequence shown here is derived from an EMBL/GenBank/DDBJ whole genome shotgun (WGS) entry which is preliminary data.</text>
</comment>
<protein>
    <submittedName>
        <fullName evidence="2">Uncharacterized protein</fullName>
    </submittedName>
</protein>
<keyword evidence="1" id="KW-0812">Transmembrane</keyword>
<evidence type="ECO:0000313" key="3">
    <source>
        <dbReference type="Proteomes" id="UP000322181"/>
    </source>
</evidence>
<dbReference type="RefSeq" id="WP_150384902.1">
    <property type="nucleotide sequence ID" value="NZ_BAAAFS010000002.1"/>
</dbReference>
<feature type="transmembrane region" description="Helical" evidence="1">
    <location>
        <begin position="133"/>
        <end position="150"/>
    </location>
</feature>
<proteinExistence type="predicted"/>
<sequence length="359" mass="42150">MERFYSLIILSGHLSGKEITLPAECYIIHLSPDSVKKEESHNEKIYLDIISTDTSLKSIELTLFDNNYTVCYKTDGDIFKTEKINYNIPFTYNKKTFFSIKKMGESWHNTTLEISKKNLTDCRKPAVLHSKKSLLMIFSMFVILIILWLYDKNMNENNNKDDVKTIINKFIRHHGYIQENHHFLFIIKSDNEIPDNVYKKMKPYVISMLKADALKHNDDDIINIYKNDTTIEITYISSEENYSINDDIIIPDVFKNRLKINKFSFSDIITLINESIKNDFISYTIVRNDRKIIVLSEKENNENIKKHIDEINKKILNNNTEPLVSYKQIKKAIDLPGIYGKQPYRIISGDHIDFTLHNK</sequence>
<gene>
    <name evidence="2" type="ORF">F4V73_10605</name>
</gene>
<reference evidence="2 3" key="1">
    <citation type="submission" date="2019-09" db="EMBL/GenBank/DDBJ databases">
        <title>Draft genome sequence of various Type strains from the CCUG.</title>
        <authorList>
            <person name="Pineiro-Iglesias B."/>
            <person name="Tunovic T."/>
            <person name="Unosson C."/>
            <person name="Inganas E."/>
            <person name="Ohlen M."/>
            <person name="Cardew S."/>
            <person name="Jensie-Markopoulos S."/>
            <person name="Salva-Serra F."/>
            <person name="Jaen-Luchoro D."/>
            <person name="Karlsson R."/>
            <person name="Svensson-Stadler L."/>
            <person name="Chun J."/>
            <person name="Moore E."/>
        </authorList>
    </citation>
    <scope>NUCLEOTIDE SEQUENCE [LARGE SCALE GENOMIC DNA]</scope>
    <source>
        <strain evidence="2 3">CCUG 53682T</strain>
    </source>
</reference>